<organism evidence="1 2">
    <name type="scientific">Candidatus Acidiferrum panamense</name>
    <dbReference type="NCBI Taxonomy" id="2741543"/>
    <lineage>
        <taxon>Bacteria</taxon>
        <taxon>Pseudomonadati</taxon>
        <taxon>Acidobacteriota</taxon>
        <taxon>Terriglobia</taxon>
        <taxon>Candidatus Acidiferrales</taxon>
        <taxon>Candidatus Acidiferrum</taxon>
    </lineage>
</organism>
<protein>
    <submittedName>
        <fullName evidence="1">Uncharacterized protein</fullName>
    </submittedName>
</protein>
<evidence type="ECO:0000313" key="2">
    <source>
        <dbReference type="Proteomes" id="UP000567293"/>
    </source>
</evidence>
<comment type="caution">
    <text evidence="1">The sequence shown here is derived from an EMBL/GenBank/DDBJ whole genome shotgun (WGS) entry which is preliminary data.</text>
</comment>
<gene>
    <name evidence="1" type="ORF">HRJ53_07950</name>
</gene>
<reference evidence="1" key="1">
    <citation type="submission" date="2020-06" db="EMBL/GenBank/DDBJ databases">
        <title>Legume-microbial interactions unlock mineral nutrients during tropical forest succession.</title>
        <authorList>
            <person name="Epihov D.Z."/>
        </authorList>
    </citation>
    <scope>NUCLEOTIDE SEQUENCE [LARGE SCALE GENOMIC DNA]</scope>
    <source>
        <strain evidence="1">Pan2503</strain>
    </source>
</reference>
<dbReference type="EMBL" id="JACDQQ010000763">
    <property type="protein sequence ID" value="MBA0084912.1"/>
    <property type="molecule type" value="Genomic_DNA"/>
</dbReference>
<name>A0A7V8NPG4_9BACT</name>
<keyword evidence="2" id="KW-1185">Reference proteome</keyword>
<sequence length="216" mass="22882">MLGLNDVFKLVVHNYLQGGEGVQAGLMTLHYRVAVVTGQWSIQDVCTQETTSWGTILPQVMGINAHFYGTEATVMVGADAGIKGWSPPAAPIAGVRGTSMMPSQVAYVCSKLGARIGRKNRGRVYIPFLAAQDLIADGDPSAALTQLISNVILPDLVTQAYTKNAGADSISLHGCLLAKGSVVPVDIVRATTSGKWGTQRRRGMYGRVNTIPAELA</sequence>
<dbReference type="Proteomes" id="UP000567293">
    <property type="component" value="Unassembled WGS sequence"/>
</dbReference>
<dbReference type="AlphaFoldDB" id="A0A7V8NPG4"/>
<accession>A0A7V8NPG4</accession>
<evidence type="ECO:0000313" key="1">
    <source>
        <dbReference type="EMBL" id="MBA0084912.1"/>
    </source>
</evidence>
<proteinExistence type="predicted"/>